<dbReference type="PANTHER" id="PTHR10889">
    <property type="entry name" value="DEOXYRIBOSE-PHOSPHATE ALDOLASE"/>
    <property type="match status" value="1"/>
</dbReference>
<comment type="catalytic activity">
    <reaction evidence="6">
        <text>2-deoxy-D-ribose 5-phosphate = D-glyceraldehyde 3-phosphate + acetaldehyde</text>
        <dbReference type="Rhea" id="RHEA:12821"/>
        <dbReference type="ChEBI" id="CHEBI:15343"/>
        <dbReference type="ChEBI" id="CHEBI:59776"/>
        <dbReference type="ChEBI" id="CHEBI:62877"/>
        <dbReference type="EC" id="4.1.2.4"/>
    </reaction>
</comment>
<dbReference type="PIRSF" id="PIRSF001357">
    <property type="entry name" value="DeoC"/>
    <property type="match status" value="1"/>
</dbReference>
<dbReference type="CDD" id="cd00959">
    <property type="entry name" value="DeoC"/>
    <property type="match status" value="1"/>
</dbReference>
<dbReference type="InterPro" id="IPR013785">
    <property type="entry name" value="Aldolase_TIM"/>
</dbReference>
<accession>A0A2R8AE70</accession>
<gene>
    <name evidence="8" type="primary">deoC</name>
    <name evidence="8" type="ORF">POI8812_02676</name>
</gene>
<evidence type="ECO:0000256" key="4">
    <source>
        <dbReference type="ARBA" id="ARBA00023239"/>
    </source>
</evidence>
<sequence length="254" mass="26586">MSDLKAAAKLAISCLDLTNLNDDCTEEDVRELCARARTPHGNTAAVCLWPRFVPVAKEALAGSGIRIATVVNFPGGMDEVDDVLDLTEQAVRDGADEIDMVIPYPKLIEGHAGDVSSLVRRIRKAGDGALVKSILETGMLANADTVRAACKAALDGGAHFLKTSTGKVPVNATPTSARLLLEAIRDNGDPSIGFKPAGGVKTTEDARDYINLANEIMGDGWATPQTFRLGASGVLTALLATLNDADAPNAAEGY</sequence>
<dbReference type="Pfam" id="PF01791">
    <property type="entry name" value="DeoC"/>
    <property type="match status" value="1"/>
</dbReference>
<protein>
    <recommendedName>
        <fullName evidence="3 7">Deoxyribose-phosphate aldolase</fullName>
        <ecNumber evidence="3 7">4.1.2.4</ecNumber>
    </recommendedName>
</protein>
<evidence type="ECO:0000256" key="6">
    <source>
        <dbReference type="ARBA" id="ARBA00048791"/>
    </source>
</evidence>
<dbReference type="GO" id="GO:0004139">
    <property type="term" value="F:deoxyribose-phosphate aldolase activity"/>
    <property type="evidence" value="ECO:0007669"/>
    <property type="project" value="UniProtKB-UniRule"/>
</dbReference>
<keyword evidence="5" id="KW-0704">Schiff base</keyword>
<evidence type="ECO:0000256" key="1">
    <source>
        <dbReference type="ARBA" id="ARBA00004816"/>
    </source>
</evidence>
<dbReference type="GO" id="GO:0005737">
    <property type="term" value="C:cytoplasm"/>
    <property type="evidence" value="ECO:0007669"/>
    <property type="project" value="InterPro"/>
</dbReference>
<name>A0A2R8AE70_9RHOB</name>
<comment type="pathway">
    <text evidence="1">Carbohydrate degradation; 2-deoxy-D-ribose 1-phosphate degradation; D-glyceraldehyde 3-phosphate and acetaldehyde from 2-deoxy-alpha-D-ribose 1-phosphate: step 2/2.</text>
</comment>
<evidence type="ECO:0000256" key="5">
    <source>
        <dbReference type="ARBA" id="ARBA00023270"/>
    </source>
</evidence>
<evidence type="ECO:0000256" key="3">
    <source>
        <dbReference type="ARBA" id="ARBA00012515"/>
    </source>
</evidence>
<evidence type="ECO:0000256" key="7">
    <source>
        <dbReference type="NCBIfam" id="TIGR00126"/>
    </source>
</evidence>
<dbReference type="NCBIfam" id="TIGR00126">
    <property type="entry name" value="deoC"/>
    <property type="match status" value="1"/>
</dbReference>
<keyword evidence="9" id="KW-1185">Reference proteome</keyword>
<dbReference type="PANTHER" id="PTHR10889:SF3">
    <property type="entry name" value="DEOXYRIBOSE-PHOSPHATE ALDOLASE"/>
    <property type="match status" value="1"/>
</dbReference>
<dbReference type="GO" id="GO:0009264">
    <property type="term" value="P:deoxyribonucleotide catabolic process"/>
    <property type="evidence" value="ECO:0007669"/>
    <property type="project" value="UniProtKB-UniRule"/>
</dbReference>
<organism evidence="8 9">
    <name type="scientific">Pontivivens insulae</name>
    <dbReference type="NCBI Taxonomy" id="1639689"/>
    <lineage>
        <taxon>Bacteria</taxon>
        <taxon>Pseudomonadati</taxon>
        <taxon>Pseudomonadota</taxon>
        <taxon>Alphaproteobacteria</taxon>
        <taxon>Rhodobacterales</taxon>
        <taxon>Paracoccaceae</taxon>
        <taxon>Pontivivens</taxon>
    </lineage>
</organism>
<dbReference type="OrthoDB" id="6579831at2"/>
<keyword evidence="4 8" id="KW-0456">Lyase</keyword>
<dbReference type="SUPFAM" id="SSF51569">
    <property type="entry name" value="Aldolase"/>
    <property type="match status" value="1"/>
</dbReference>
<dbReference type="EC" id="4.1.2.4" evidence="3 7"/>
<dbReference type="InterPro" id="IPR002915">
    <property type="entry name" value="DeoC/FbaB/LacD_aldolase"/>
</dbReference>
<evidence type="ECO:0000256" key="2">
    <source>
        <dbReference type="ARBA" id="ARBA00009473"/>
    </source>
</evidence>
<dbReference type="Gene3D" id="3.20.20.70">
    <property type="entry name" value="Aldolase class I"/>
    <property type="match status" value="1"/>
</dbReference>
<reference evidence="8 9" key="1">
    <citation type="submission" date="2018-03" db="EMBL/GenBank/DDBJ databases">
        <authorList>
            <person name="Keele B.F."/>
        </authorList>
    </citation>
    <scope>NUCLEOTIDE SEQUENCE [LARGE SCALE GENOMIC DNA]</scope>
    <source>
        <strain evidence="8 9">CeCT 8812</strain>
    </source>
</reference>
<comment type="similarity">
    <text evidence="2">Belongs to the DeoC/FbaB aldolase family. DeoC type 2 subfamily.</text>
</comment>
<dbReference type="AlphaFoldDB" id="A0A2R8AE70"/>
<dbReference type="SMART" id="SM01133">
    <property type="entry name" value="DeoC"/>
    <property type="match status" value="1"/>
</dbReference>
<evidence type="ECO:0000313" key="8">
    <source>
        <dbReference type="EMBL" id="SPF30340.1"/>
    </source>
</evidence>
<dbReference type="Proteomes" id="UP000244932">
    <property type="component" value="Unassembled WGS sequence"/>
</dbReference>
<proteinExistence type="inferred from homology"/>
<evidence type="ECO:0000313" key="9">
    <source>
        <dbReference type="Proteomes" id="UP000244932"/>
    </source>
</evidence>
<dbReference type="EMBL" id="OMKW01000003">
    <property type="protein sequence ID" value="SPF30340.1"/>
    <property type="molecule type" value="Genomic_DNA"/>
</dbReference>
<dbReference type="GO" id="GO:0016052">
    <property type="term" value="P:carbohydrate catabolic process"/>
    <property type="evidence" value="ECO:0007669"/>
    <property type="project" value="TreeGrafter"/>
</dbReference>
<dbReference type="RefSeq" id="WP_108783034.1">
    <property type="nucleotide sequence ID" value="NZ_OMKW01000003.1"/>
</dbReference>
<dbReference type="InterPro" id="IPR011343">
    <property type="entry name" value="DeoC"/>
</dbReference>